<reference evidence="14 15" key="1">
    <citation type="submission" date="2019-09" db="EMBL/GenBank/DDBJ databases">
        <title>Bird 10,000 Genomes (B10K) Project - Family phase.</title>
        <authorList>
            <person name="Zhang G."/>
        </authorList>
    </citation>
    <scope>NUCLEOTIDE SEQUENCE [LARGE SCALE GENOMIC DNA]</scope>
    <source>
        <strain evidence="14">B10K-DU-029-58</strain>
        <tissue evidence="14">Muscle</tissue>
    </source>
</reference>
<evidence type="ECO:0000256" key="2">
    <source>
        <dbReference type="ARBA" id="ARBA00022490"/>
    </source>
</evidence>
<evidence type="ECO:0000256" key="1">
    <source>
        <dbReference type="ARBA" id="ARBA00004611"/>
    </source>
</evidence>
<dbReference type="InterPro" id="IPR039505">
    <property type="entry name" value="DRC1/2_N"/>
</dbReference>
<comment type="subcellular location">
    <subcellularLocation>
        <location evidence="1">Cytoplasm</location>
        <location evidence="1">Cytoskeleton</location>
        <location evidence="1">Flagellum axoneme</location>
    </subcellularLocation>
    <subcellularLocation>
        <location evidence="8">Cytoplasm</location>
        <location evidence="8">Cytoskeleton</location>
        <location evidence="8">Flagellum basal body</location>
    </subcellularLocation>
</comment>
<keyword evidence="5" id="KW-0969">Cilium</keyword>
<keyword evidence="4" id="KW-0175">Coiled coil</keyword>
<keyword evidence="15" id="KW-1185">Reference proteome</keyword>
<keyword evidence="3" id="KW-0282">Flagellum</keyword>
<keyword evidence="2" id="KW-0963">Cytoplasm</keyword>
<evidence type="ECO:0000256" key="8">
    <source>
        <dbReference type="ARBA" id="ARBA00037841"/>
    </source>
</evidence>
<evidence type="ECO:0000313" key="15">
    <source>
        <dbReference type="Proteomes" id="UP000570016"/>
    </source>
</evidence>
<evidence type="ECO:0000313" key="14">
    <source>
        <dbReference type="EMBL" id="NWW95135.1"/>
    </source>
</evidence>
<dbReference type="GO" id="GO:0005858">
    <property type="term" value="C:axonemal dynein complex"/>
    <property type="evidence" value="ECO:0007669"/>
    <property type="project" value="InterPro"/>
</dbReference>
<name>A0A7K6SC16_9AVES</name>
<accession>A0A7K6SC16</accession>
<keyword evidence="6" id="KW-0206">Cytoskeleton</keyword>
<evidence type="ECO:0000256" key="4">
    <source>
        <dbReference type="ARBA" id="ARBA00023054"/>
    </source>
</evidence>
<keyword evidence="7" id="KW-0966">Cell projection</keyword>
<evidence type="ECO:0000256" key="5">
    <source>
        <dbReference type="ARBA" id="ARBA00023069"/>
    </source>
</evidence>
<evidence type="ECO:0000256" key="7">
    <source>
        <dbReference type="ARBA" id="ARBA00023273"/>
    </source>
</evidence>
<dbReference type="AlphaFoldDB" id="A0A7K6SC16"/>
<dbReference type="GO" id="GO:0070286">
    <property type="term" value="P:axonemal dynein complex assembly"/>
    <property type="evidence" value="ECO:0007669"/>
    <property type="project" value="InterPro"/>
</dbReference>
<gene>
    <name evidence="14" type="primary">Ccdc65_0</name>
    <name evidence="14" type="ORF">RHYJUB_R02712</name>
</gene>
<proteinExistence type="inferred from homology"/>
<evidence type="ECO:0000256" key="9">
    <source>
        <dbReference type="ARBA" id="ARBA00038424"/>
    </source>
</evidence>
<dbReference type="PANTHER" id="PTHR21625">
    <property type="entry name" value="NYD-SP28 PROTEIN"/>
    <property type="match status" value="1"/>
</dbReference>
<dbReference type="PANTHER" id="PTHR21625:SF0">
    <property type="entry name" value="DYNEIN REGULATORY COMPLEX SUBUNIT 2"/>
    <property type="match status" value="1"/>
</dbReference>
<dbReference type="EMBL" id="VZRY01005735">
    <property type="protein sequence ID" value="NWW95135.1"/>
    <property type="molecule type" value="Genomic_DNA"/>
</dbReference>
<comment type="similarity">
    <text evidence="9">Belongs to the DRC2 family.</text>
</comment>
<evidence type="ECO:0000256" key="11">
    <source>
        <dbReference type="ARBA" id="ARBA00041517"/>
    </source>
</evidence>
<sequence length="174" mass="19762">MPGKRRPRAATPVAAEDGLLVLQSHALAEEEAAKVKAEVLTRFLKDKLAREQRSSTLNLHKLSTQWRVVLRETKDKELRRDIEILSQTFARVMDCKDGVVEASSLVTDLEEAEEQHARALRSHLHNIDRLLQLQRCRLTCLEEGFGAQLEALKTEFEAERYGGGEGQRWHPLAV</sequence>
<dbReference type="GO" id="GO:0003352">
    <property type="term" value="P:regulation of cilium movement"/>
    <property type="evidence" value="ECO:0007669"/>
    <property type="project" value="TreeGrafter"/>
</dbReference>
<feature type="domain" description="Dynein regulatory complex protein 1/2 N-terminal" evidence="13">
    <location>
        <begin position="26"/>
        <end position="127"/>
    </location>
</feature>
<dbReference type="Pfam" id="PF14772">
    <property type="entry name" value="NYD-SP28"/>
    <property type="match status" value="1"/>
</dbReference>
<protein>
    <recommendedName>
        <fullName evidence="10">Dynein regulatory complex subunit 2</fullName>
    </recommendedName>
    <alternativeName>
        <fullName evidence="11">Coiled-coil domain-containing protein 65</fullName>
    </alternativeName>
</protein>
<evidence type="ECO:0000256" key="10">
    <source>
        <dbReference type="ARBA" id="ARBA00040899"/>
    </source>
</evidence>
<comment type="function">
    <text evidence="12">Component of the nexin-dynein regulatory complex (N-DRC), a key regulator of ciliary/flagellar motility which maintains the alignment and integrity of the distal axoneme and regulates microtubule sliding in motile axonemes. Plays a critical role in the assembly of N-DRC and also stabilizes the assembly of multiple inner dynein arms and radial spokes. Coassembles with DRC1 to form a central scaffold needed for assembly of the N-DRC and its attachment to the outer doublet microtubules.</text>
</comment>
<dbReference type="Proteomes" id="UP000570016">
    <property type="component" value="Unassembled WGS sequence"/>
</dbReference>
<evidence type="ECO:0000256" key="6">
    <source>
        <dbReference type="ARBA" id="ARBA00023212"/>
    </source>
</evidence>
<evidence type="ECO:0000259" key="13">
    <source>
        <dbReference type="Pfam" id="PF14772"/>
    </source>
</evidence>
<dbReference type="InterPro" id="IPR039750">
    <property type="entry name" value="DRC1/DRC2"/>
</dbReference>
<organism evidence="14 15">
    <name type="scientific">Rhynochetos jubatus</name>
    <name type="common">kagu</name>
    <dbReference type="NCBI Taxonomy" id="54386"/>
    <lineage>
        <taxon>Eukaryota</taxon>
        <taxon>Metazoa</taxon>
        <taxon>Chordata</taxon>
        <taxon>Craniata</taxon>
        <taxon>Vertebrata</taxon>
        <taxon>Euteleostomi</taxon>
        <taxon>Archelosauria</taxon>
        <taxon>Archosauria</taxon>
        <taxon>Dinosauria</taxon>
        <taxon>Saurischia</taxon>
        <taxon>Theropoda</taxon>
        <taxon>Coelurosauria</taxon>
        <taxon>Aves</taxon>
        <taxon>Neognathae</taxon>
        <taxon>Neoaves</taxon>
        <taxon>Phaethontimorphae</taxon>
        <taxon>Eurypygiformes</taxon>
        <taxon>Rhynochetidae</taxon>
        <taxon>Rhynochetos</taxon>
    </lineage>
</organism>
<feature type="non-terminal residue" evidence="14">
    <location>
        <position position="174"/>
    </location>
</feature>
<comment type="caution">
    <text evidence="14">The sequence shown here is derived from an EMBL/GenBank/DDBJ whole genome shotgun (WGS) entry which is preliminary data.</text>
</comment>
<evidence type="ECO:0000256" key="3">
    <source>
        <dbReference type="ARBA" id="ARBA00022846"/>
    </source>
</evidence>
<dbReference type="OrthoDB" id="7760980at2759"/>
<evidence type="ECO:0000256" key="12">
    <source>
        <dbReference type="ARBA" id="ARBA00045865"/>
    </source>
</evidence>
<feature type="non-terminal residue" evidence="14">
    <location>
        <position position="1"/>
    </location>
</feature>
<dbReference type="GO" id="GO:0060285">
    <property type="term" value="P:cilium-dependent cell motility"/>
    <property type="evidence" value="ECO:0007669"/>
    <property type="project" value="TreeGrafter"/>
</dbReference>